<name>A0A8H7XNM6_PSICU</name>
<proteinExistence type="predicted"/>
<dbReference type="InterPro" id="IPR000048">
    <property type="entry name" value="IQ_motif_EF-hand-BS"/>
</dbReference>
<dbReference type="SMART" id="SM00015">
    <property type="entry name" value="IQ"/>
    <property type="match status" value="1"/>
</dbReference>
<feature type="compositionally biased region" description="Gly residues" evidence="1">
    <location>
        <begin position="422"/>
        <end position="433"/>
    </location>
</feature>
<comment type="caution">
    <text evidence="2">The sequence shown here is derived from an EMBL/GenBank/DDBJ whole genome shotgun (WGS) entry which is preliminary data.</text>
</comment>
<feature type="compositionally biased region" description="Low complexity" evidence="1">
    <location>
        <begin position="251"/>
        <end position="270"/>
    </location>
</feature>
<dbReference type="AlphaFoldDB" id="A0A8H7XNM6"/>
<reference evidence="2" key="1">
    <citation type="submission" date="2021-02" db="EMBL/GenBank/DDBJ databases">
        <title>Psilocybe cubensis genome.</title>
        <authorList>
            <person name="Mckernan K.J."/>
            <person name="Crawford S."/>
            <person name="Trippe A."/>
            <person name="Kane L.T."/>
            <person name="Mclaughlin S."/>
        </authorList>
    </citation>
    <scope>NUCLEOTIDE SEQUENCE [LARGE SCALE GENOMIC DNA]</scope>
    <source>
        <strain evidence="2">MGC-MH-2018</strain>
    </source>
</reference>
<accession>A0A8H7XNM6</accession>
<feature type="compositionally biased region" description="Polar residues" evidence="1">
    <location>
        <begin position="486"/>
        <end position="496"/>
    </location>
</feature>
<dbReference type="EMBL" id="JAFIQS010000017">
    <property type="protein sequence ID" value="KAG5162943.1"/>
    <property type="molecule type" value="Genomic_DNA"/>
</dbReference>
<evidence type="ECO:0000313" key="2">
    <source>
        <dbReference type="EMBL" id="KAG5162943.1"/>
    </source>
</evidence>
<feature type="compositionally biased region" description="Basic and acidic residues" evidence="1">
    <location>
        <begin position="465"/>
        <end position="477"/>
    </location>
</feature>
<sequence length="679" mass="70747">MIPAFGDEHKRKINLGGSGALSSSSAADIFSRVQAERQARREAKRREAAAVRVQAVWRGWVGRREVRRGVRAWLVAEGEGDGESMDVDGEGVGEGEGDGTKSVLRALRGVVILGRDEEVLGRWCAETVRRGVQALWAPALQADSGDARSWIVLIRQLAVLLLREVADSPRSDNARVYLQVLNMLLAPSVTQTDKAAEVCRTLTGYLIDHGFYPFLGRAIANIPVSAKNSPSLPALLELVTIPLSTFPAPPSTQTQQKTTTTSSTATSESRQCGEQELQHAYILASIFASILTIPLLPNRLPLDLLARFVHSLPLARLDALDPLLGVVLAPSPSPSLSSSPPLSQSQSASRSQVEPAESTSTGIHPIRPLSVEAKVHLAATLYTFVAPNYKALPPLAMRTYLALETGLLGAFPVGLVLSEDGGGGAGGEGGSGEGSKEKETEVGKEKGKASKRRKVKGGSAGGDGDEQRSRSASRDARSPSAIPQPTRVTVVSSFTPQHEHDTPSPSTSTAPPKPIIIDTKTSKRLLNLRAPSHLTTLLGVTYAKRALFEGVVEFLFALGNAFGGVVYGGGGGKDKDGERERGVGGGTGVGAGAGAGAGGDVEERVLSAVLAAGGTGGGGGGAGGIVRALYRDLVRGSVLGREEGGVGVLLGSSLRSTEYEETVVLFCASDSDASAVMGG</sequence>
<feature type="region of interest" description="Disordered" evidence="1">
    <location>
        <begin position="422"/>
        <end position="515"/>
    </location>
</feature>
<gene>
    <name evidence="2" type="ORF">JR316_012331</name>
</gene>
<feature type="compositionally biased region" description="Low complexity" evidence="1">
    <location>
        <begin position="334"/>
        <end position="352"/>
    </location>
</feature>
<feature type="region of interest" description="Disordered" evidence="1">
    <location>
        <begin position="247"/>
        <end position="271"/>
    </location>
</feature>
<protein>
    <submittedName>
        <fullName evidence="2">Uncharacterized protein</fullName>
    </submittedName>
</protein>
<feature type="compositionally biased region" description="Basic and acidic residues" evidence="1">
    <location>
        <begin position="434"/>
        <end position="448"/>
    </location>
</feature>
<feature type="region of interest" description="Disordered" evidence="1">
    <location>
        <begin position="334"/>
        <end position="365"/>
    </location>
</feature>
<dbReference type="PROSITE" id="PS50096">
    <property type="entry name" value="IQ"/>
    <property type="match status" value="1"/>
</dbReference>
<dbReference type="CDD" id="cd23767">
    <property type="entry name" value="IQCD"/>
    <property type="match status" value="1"/>
</dbReference>
<evidence type="ECO:0000256" key="1">
    <source>
        <dbReference type="SAM" id="MobiDB-lite"/>
    </source>
</evidence>
<organism evidence="2">
    <name type="scientific">Psilocybe cubensis</name>
    <name type="common">Psychedelic mushroom</name>
    <name type="synonym">Stropharia cubensis</name>
    <dbReference type="NCBI Taxonomy" id="181762"/>
    <lineage>
        <taxon>Eukaryota</taxon>
        <taxon>Fungi</taxon>
        <taxon>Dikarya</taxon>
        <taxon>Basidiomycota</taxon>
        <taxon>Agaricomycotina</taxon>
        <taxon>Agaricomycetes</taxon>
        <taxon>Agaricomycetidae</taxon>
        <taxon>Agaricales</taxon>
        <taxon>Agaricineae</taxon>
        <taxon>Strophariaceae</taxon>
        <taxon>Psilocybe</taxon>
    </lineage>
</organism>